<dbReference type="InParanoid" id="A0A163EKJ1"/>
<evidence type="ECO:0000313" key="1">
    <source>
        <dbReference type="EMBL" id="OAD79110.1"/>
    </source>
</evidence>
<organism evidence="1 2">
    <name type="scientific">Phycomyces blakesleeanus (strain ATCC 8743b / DSM 1359 / FGSC 10004 / NBRC 33097 / NRRL 1555)</name>
    <dbReference type="NCBI Taxonomy" id="763407"/>
    <lineage>
        <taxon>Eukaryota</taxon>
        <taxon>Fungi</taxon>
        <taxon>Fungi incertae sedis</taxon>
        <taxon>Mucoromycota</taxon>
        <taxon>Mucoromycotina</taxon>
        <taxon>Mucoromycetes</taxon>
        <taxon>Mucorales</taxon>
        <taxon>Phycomycetaceae</taxon>
        <taxon>Phycomyces</taxon>
    </lineage>
</organism>
<sequence>MSLSEHCALKINFLFFSFNLTPDVDSRILLTATHDRKQEFLGPNGKGFKPNFVSPTVKFGGGSIMVWGCFYGKAVGVLDVVPGNIDSKNSLGAIYFGEQSGS</sequence>
<keyword evidence="2" id="KW-1185">Reference proteome</keyword>
<protein>
    <submittedName>
        <fullName evidence="1">Uncharacterized protein</fullName>
    </submittedName>
</protein>
<dbReference type="VEuPathDB" id="FungiDB:PHYBLDRAFT_184651"/>
<dbReference type="EMBL" id="KV440972">
    <property type="protein sequence ID" value="OAD79110.1"/>
    <property type="molecule type" value="Genomic_DNA"/>
</dbReference>
<accession>A0A163EKJ1</accession>
<dbReference type="Gene3D" id="3.30.420.10">
    <property type="entry name" value="Ribonuclease H-like superfamily/Ribonuclease H"/>
    <property type="match status" value="1"/>
</dbReference>
<proteinExistence type="predicted"/>
<dbReference type="GO" id="GO:0003676">
    <property type="term" value="F:nucleic acid binding"/>
    <property type="evidence" value="ECO:0007669"/>
    <property type="project" value="InterPro"/>
</dbReference>
<reference evidence="2" key="1">
    <citation type="submission" date="2015-06" db="EMBL/GenBank/DDBJ databases">
        <title>Expansion of signal transduction pathways in fungi by whole-genome duplication.</title>
        <authorList>
            <consortium name="DOE Joint Genome Institute"/>
            <person name="Corrochano L.M."/>
            <person name="Kuo A."/>
            <person name="Marcet-Houben M."/>
            <person name="Polaino S."/>
            <person name="Salamov A."/>
            <person name="Villalobos J.M."/>
            <person name="Alvarez M.I."/>
            <person name="Avalos J."/>
            <person name="Benito E.P."/>
            <person name="Benoit I."/>
            <person name="Burger G."/>
            <person name="Camino L.P."/>
            <person name="Canovas D."/>
            <person name="Cerda-Olmedo E."/>
            <person name="Cheng J.-F."/>
            <person name="Dominguez A."/>
            <person name="Elias M."/>
            <person name="Eslava A.P."/>
            <person name="Glaser F."/>
            <person name="Grimwood J."/>
            <person name="Gutierrez G."/>
            <person name="Heitman J."/>
            <person name="Henrissat B."/>
            <person name="Iturriaga E.A."/>
            <person name="Lang B.F."/>
            <person name="Lavin J.L."/>
            <person name="Lee S."/>
            <person name="Li W."/>
            <person name="Lindquist E."/>
            <person name="Lopez-Garcia S."/>
            <person name="Luque E.M."/>
            <person name="Marcos A.T."/>
            <person name="Martin J."/>
            <person name="McCluskey K."/>
            <person name="Medina H.R."/>
            <person name="Miralles-Duran A."/>
            <person name="Miyazaki A."/>
            <person name="Munoz-Torres E."/>
            <person name="Oguiza J.A."/>
            <person name="Ohm R."/>
            <person name="Olmedo M."/>
            <person name="Orejas M."/>
            <person name="Ortiz-Castellanos L."/>
            <person name="Pisabarro A.G."/>
            <person name="Rodriguez-Romero J."/>
            <person name="Ruiz-Herrera J."/>
            <person name="Ruiz-Vazquez R."/>
            <person name="Sanz C."/>
            <person name="Schackwitz W."/>
            <person name="Schmutz J."/>
            <person name="Shahriari M."/>
            <person name="Shelest E."/>
            <person name="Silva-Franco F."/>
            <person name="Soanes D."/>
            <person name="Syed K."/>
            <person name="Tagua V.G."/>
            <person name="Talbot N.J."/>
            <person name="Thon M."/>
            <person name="De vries R.P."/>
            <person name="Wiebenga A."/>
            <person name="Yadav J.S."/>
            <person name="Braun E.L."/>
            <person name="Baker S."/>
            <person name="Garre V."/>
            <person name="Horwitz B."/>
            <person name="Torres-Martinez S."/>
            <person name="Idnurm A."/>
            <person name="Herrera-Estrella A."/>
            <person name="Gabaldon T."/>
            <person name="Grigoriev I.V."/>
        </authorList>
    </citation>
    <scope>NUCLEOTIDE SEQUENCE [LARGE SCALE GENOMIC DNA]</scope>
    <source>
        <strain evidence="2">NRRL 1555(-)</strain>
    </source>
</reference>
<evidence type="ECO:0000313" key="2">
    <source>
        <dbReference type="Proteomes" id="UP000077315"/>
    </source>
</evidence>
<dbReference type="RefSeq" id="XP_018297150.1">
    <property type="nucleotide sequence ID" value="XM_018438965.1"/>
</dbReference>
<name>A0A163EKJ1_PHYB8</name>
<dbReference type="AlphaFoldDB" id="A0A163EKJ1"/>
<dbReference type="GeneID" id="28999871"/>
<gene>
    <name evidence="1" type="ORF">PHYBLDRAFT_184651</name>
</gene>
<dbReference type="OrthoDB" id="2201802at2759"/>
<dbReference type="InterPro" id="IPR036397">
    <property type="entry name" value="RNaseH_sf"/>
</dbReference>
<dbReference type="Proteomes" id="UP000077315">
    <property type="component" value="Unassembled WGS sequence"/>
</dbReference>